<dbReference type="PANTHER" id="PTHR45806">
    <property type="entry name" value="SYNAPTOBREVIN HOMOLOG YKT6"/>
    <property type="match status" value="1"/>
</dbReference>
<evidence type="ECO:0000313" key="13">
    <source>
        <dbReference type="Proteomes" id="UP000319257"/>
    </source>
</evidence>
<dbReference type="Pfam" id="PF00957">
    <property type="entry name" value="Synaptobrevin"/>
    <property type="match status" value="1"/>
</dbReference>
<keyword evidence="3" id="KW-0488">Methylation</keyword>
<dbReference type="GO" id="GO:0005886">
    <property type="term" value="C:plasma membrane"/>
    <property type="evidence" value="ECO:0007669"/>
    <property type="project" value="UniProtKB-SubCell"/>
</dbReference>
<keyword evidence="5" id="KW-0564">Palmitate</keyword>
<accession>A0A507BPV6</accession>
<proteinExistence type="inferred from homology"/>
<comment type="subcellular location">
    <subcellularLocation>
        <location evidence="1">Cell membrane</location>
        <topology evidence="1">Lipid-anchor</topology>
        <orientation evidence="1">Cytoplasmic side</orientation>
    </subcellularLocation>
</comment>
<gene>
    <name evidence="12" type="ORF">E0L32_011473</name>
</gene>
<feature type="domain" description="V-SNARE coiled-coil homology" evidence="11">
    <location>
        <begin position="132"/>
        <end position="192"/>
    </location>
</feature>
<dbReference type="InterPro" id="IPR011012">
    <property type="entry name" value="Longin-like_dom_sf"/>
</dbReference>
<evidence type="ECO:0000256" key="5">
    <source>
        <dbReference type="ARBA" id="ARBA00023139"/>
    </source>
</evidence>
<dbReference type="STRING" id="1093900.A0A507BPV6"/>
<dbReference type="AlphaFoldDB" id="A0A507BPV6"/>
<dbReference type="FunCoup" id="A0A507BPV6">
    <property type="interactions" value="1173"/>
</dbReference>
<evidence type="ECO:0000256" key="8">
    <source>
        <dbReference type="ARBA" id="ARBA00026133"/>
    </source>
</evidence>
<dbReference type="Gene3D" id="1.20.5.110">
    <property type="match status" value="1"/>
</dbReference>
<dbReference type="InParanoid" id="A0A507BPV6"/>
<dbReference type="Gene3D" id="3.30.450.50">
    <property type="entry name" value="Longin domain"/>
    <property type="match status" value="1"/>
</dbReference>
<organism evidence="12 13">
    <name type="scientific">Thyridium curvatum</name>
    <dbReference type="NCBI Taxonomy" id="1093900"/>
    <lineage>
        <taxon>Eukaryota</taxon>
        <taxon>Fungi</taxon>
        <taxon>Dikarya</taxon>
        <taxon>Ascomycota</taxon>
        <taxon>Pezizomycotina</taxon>
        <taxon>Sordariomycetes</taxon>
        <taxon>Sordariomycetidae</taxon>
        <taxon>Thyridiales</taxon>
        <taxon>Thyridiaceae</taxon>
        <taxon>Thyridium</taxon>
    </lineage>
</organism>
<keyword evidence="9" id="KW-0175">Coiled coil</keyword>
<dbReference type="Pfam" id="PF13774">
    <property type="entry name" value="Longin"/>
    <property type="match status" value="1"/>
</dbReference>
<comment type="caution">
    <text evidence="12">The sequence shown here is derived from an EMBL/GenBank/DDBJ whole genome shotgun (WGS) entry which is preliminary data.</text>
</comment>
<dbReference type="RefSeq" id="XP_031000569.1">
    <property type="nucleotide sequence ID" value="XM_031134207.1"/>
</dbReference>
<dbReference type="Proteomes" id="UP000319257">
    <property type="component" value="Unassembled WGS sequence"/>
</dbReference>
<evidence type="ECO:0000256" key="4">
    <source>
        <dbReference type="ARBA" id="ARBA00023136"/>
    </source>
</evidence>
<dbReference type="PROSITE" id="PS50892">
    <property type="entry name" value="V_SNARE"/>
    <property type="match status" value="1"/>
</dbReference>
<keyword evidence="6" id="KW-0449">Lipoprotein</keyword>
<sequence>MKVYYIGKPAIQLCGEHELSEFSRFTRNEYANFMTMVSKTIAERTKPGQRQSAEEQGYMFHCYARSEGIAGVIISKDYPSLTAHAVLSKVVDEFLNQYPKPADLKATKDNEVAFAPLKKHLETAQDPAQVSSITAIQQQLDETKIVLHKTIDSVLQRGEKLDDLVAKSSDLSAQSKAFYKSAKKTNSCCIVM</sequence>
<evidence type="ECO:0000256" key="1">
    <source>
        <dbReference type="ARBA" id="ARBA00004342"/>
    </source>
</evidence>
<reference evidence="12 13" key="1">
    <citation type="submission" date="2019-06" db="EMBL/GenBank/DDBJ databases">
        <title>Draft genome sequence of the filamentous fungus Phialemoniopsis curvata isolated from diesel fuel.</title>
        <authorList>
            <person name="Varaljay V.A."/>
            <person name="Lyon W.J."/>
            <person name="Crouch A.L."/>
            <person name="Drake C.E."/>
            <person name="Hollomon J.M."/>
            <person name="Nadeau L.J."/>
            <person name="Nunn H.S."/>
            <person name="Stevenson B.S."/>
            <person name="Bojanowski C.L."/>
            <person name="Crookes-Goodson W.J."/>
        </authorList>
    </citation>
    <scope>NUCLEOTIDE SEQUENCE [LARGE SCALE GENOMIC DNA]</scope>
    <source>
        <strain evidence="12 13">D216</strain>
    </source>
</reference>
<name>A0A507BPV6_9PEZI</name>
<dbReference type="SUPFAM" id="SSF64356">
    <property type="entry name" value="SNARE-like"/>
    <property type="match status" value="1"/>
</dbReference>
<comment type="similarity">
    <text evidence="2">Belongs to the synaptobrevin family.</text>
</comment>
<evidence type="ECO:0000259" key="11">
    <source>
        <dbReference type="PROSITE" id="PS50892"/>
    </source>
</evidence>
<dbReference type="InterPro" id="IPR045848">
    <property type="entry name" value="R-SNARE_YKT6"/>
</dbReference>
<evidence type="ECO:0000256" key="6">
    <source>
        <dbReference type="ARBA" id="ARBA00023288"/>
    </source>
</evidence>
<dbReference type="GO" id="GO:0006888">
    <property type="term" value="P:endoplasmic reticulum to Golgi vesicle-mediated transport"/>
    <property type="evidence" value="ECO:0007669"/>
    <property type="project" value="TreeGrafter"/>
</dbReference>
<feature type="domain" description="Longin" evidence="10">
    <location>
        <begin position="5"/>
        <end position="100"/>
    </location>
</feature>
<dbReference type="CDD" id="cd15867">
    <property type="entry name" value="R-SNARE_YKT6"/>
    <property type="match status" value="1"/>
</dbReference>
<keyword evidence="4" id="KW-0472">Membrane</keyword>
<dbReference type="SMART" id="SM01270">
    <property type="entry name" value="Longin"/>
    <property type="match status" value="1"/>
</dbReference>
<evidence type="ECO:0000313" key="12">
    <source>
        <dbReference type="EMBL" id="TPX18858.1"/>
    </source>
</evidence>
<evidence type="ECO:0000256" key="9">
    <source>
        <dbReference type="PROSITE-ProRule" id="PRU00290"/>
    </source>
</evidence>
<evidence type="ECO:0000256" key="2">
    <source>
        <dbReference type="ARBA" id="ARBA00008025"/>
    </source>
</evidence>
<dbReference type="GeneID" id="41978920"/>
<dbReference type="SUPFAM" id="SSF58038">
    <property type="entry name" value="SNARE fusion complex"/>
    <property type="match status" value="1"/>
</dbReference>
<dbReference type="PROSITE" id="PS50859">
    <property type="entry name" value="LONGIN"/>
    <property type="match status" value="1"/>
</dbReference>
<evidence type="ECO:0000256" key="7">
    <source>
        <dbReference type="ARBA" id="ARBA00023289"/>
    </source>
</evidence>
<evidence type="ECO:0000259" key="10">
    <source>
        <dbReference type="PROSITE" id="PS50859"/>
    </source>
</evidence>
<evidence type="ECO:0000256" key="3">
    <source>
        <dbReference type="ARBA" id="ARBA00022481"/>
    </source>
</evidence>
<dbReference type="CDD" id="cd14824">
    <property type="entry name" value="Longin"/>
    <property type="match status" value="1"/>
</dbReference>
<dbReference type="OrthoDB" id="27923at2759"/>
<protein>
    <recommendedName>
        <fullName evidence="8">Synaptobrevin homolog YKT6</fullName>
    </recommendedName>
</protein>
<dbReference type="EMBL" id="SKBQ01000107">
    <property type="protein sequence ID" value="TPX18858.1"/>
    <property type="molecule type" value="Genomic_DNA"/>
</dbReference>
<dbReference type="InterPro" id="IPR010908">
    <property type="entry name" value="Longin_dom"/>
</dbReference>
<dbReference type="GO" id="GO:0005794">
    <property type="term" value="C:Golgi apparatus"/>
    <property type="evidence" value="ECO:0007669"/>
    <property type="project" value="TreeGrafter"/>
</dbReference>
<dbReference type="PANTHER" id="PTHR45806:SF1">
    <property type="entry name" value="SYNAPTOBREVIN HOMOLOG YKT6"/>
    <property type="match status" value="1"/>
</dbReference>
<keyword evidence="13" id="KW-1185">Reference proteome</keyword>
<dbReference type="GO" id="GO:0005484">
    <property type="term" value="F:SNAP receptor activity"/>
    <property type="evidence" value="ECO:0007669"/>
    <property type="project" value="TreeGrafter"/>
</dbReference>
<dbReference type="FunFam" id="1.20.5.110:FF:000020">
    <property type="entry name" value="synaptobrevin homolog YKT6"/>
    <property type="match status" value="1"/>
</dbReference>
<keyword evidence="7" id="KW-0636">Prenylation</keyword>
<dbReference type="InterPro" id="IPR042855">
    <property type="entry name" value="V_SNARE_CC"/>
</dbReference>